<evidence type="ECO:0000313" key="2">
    <source>
        <dbReference type="EMBL" id="GFY11590.1"/>
    </source>
</evidence>
<dbReference type="SUPFAM" id="SSF53098">
    <property type="entry name" value="Ribonuclease H-like"/>
    <property type="match status" value="1"/>
</dbReference>
<dbReference type="CDD" id="cd09276">
    <property type="entry name" value="Rnase_HI_RT_non_LTR"/>
    <property type="match status" value="1"/>
</dbReference>
<dbReference type="Pfam" id="PF00075">
    <property type="entry name" value="RNase_H"/>
    <property type="match status" value="1"/>
</dbReference>
<dbReference type="Gene3D" id="3.30.420.10">
    <property type="entry name" value="Ribonuclease H-like superfamily/Ribonuclease H"/>
    <property type="match status" value="1"/>
</dbReference>
<feature type="domain" description="RNase H type-1" evidence="1">
    <location>
        <begin position="1"/>
        <end position="131"/>
    </location>
</feature>
<dbReference type="GO" id="GO:0003676">
    <property type="term" value="F:nucleic acid binding"/>
    <property type="evidence" value="ECO:0007669"/>
    <property type="project" value="InterPro"/>
</dbReference>
<dbReference type="EMBL" id="BMAU01021306">
    <property type="protein sequence ID" value="GFY11590.1"/>
    <property type="molecule type" value="Genomic_DNA"/>
</dbReference>
<evidence type="ECO:0000259" key="1">
    <source>
        <dbReference type="PROSITE" id="PS50879"/>
    </source>
</evidence>
<name>A0A8X6SHM4_TRICX</name>
<reference evidence="2" key="1">
    <citation type="submission" date="2020-08" db="EMBL/GenBank/DDBJ databases">
        <title>Multicomponent nature underlies the extraordinary mechanical properties of spider dragline silk.</title>
        <authorList>
            <person name="Kono N."/>
            <person name="Nakamura H."/>
            <person name="Mori M."/>
            <person name="Yoshida Y."/>
            <person name="Ohtoshi R."/>
            <person name="Malay A.D."/>
            <person name="Moran D.A.P."/>
            <person name="Tomita M."/>
            <person name="Numata K."/>
            <person name="Arakawa K."/>
        </authorList>
    </citation>
    <scope>NUCLEOTIDE SEQUENCE</scope>
</reference>
<sequence>MWCVTHLYNDGSLGEGAVLGSGIFIKEGNGIRICKRNLNYCSVFWPELLAIEVLKFCIIESVNTDIWILSDSRSSIQHLFEWWRHGDRTTSILQLLSCLRATVKIFFQWVLSHVNVCGNEIADGLVREGMESTYGGCFTFSEIVSWVKQITSSWRQDPIHERYEGNCPGVALLWTSRRRDGTILARFRSGHTRAQ</sequence>
<gene>
    <name evidence="2" type="primary">NCL1_38871</name>
    <name evidence="2" type="ORF">TNCV_4230591</name>
</gene>
<accession>A0A8X6SHM4</accession>
<dbReference type="GO" id="GO:0004523">
    <property type="term" value="F:RNA-DNA hybrid ribonuclease activity"/>
    <property type="evidence" value="ECO:0007669"/>
    <property type="project" value="InterPro"/>
</dbReference>
<proteinExistence type="predicted"/>
<dbReference type="Proteomes" id="UP000887159">
    <property type="component" value="Unassembled WGS sequence"/>
</dbReference>
<dbReference type="InterPro" id="IPR002156">
    <property type="entry name" value="RNaseH_domain"/>
</dbReference>
<organism evidence="2 3">
    <name type="scientific">Trichonephila clavipes</name>
    <name type="common">Golden silk orbweaver</name>
    <name type="synonym">Nephila clavipes</name>
    <dbReference type="NCBI Taxonomy" id="2585209"/>
    <lineage>
        <taxon>Eukaryota</taxon>
        <taxon>Metazoa</taxon>
        <taxon>Ecdysozoa</taxon>
        <taxon>Arthropoda</taxon>
        <taxon>Chelicerata</taxon>
        <taxon>Arachnida</taxon>
        <taxon>Araneae</taxon>
        <taxon>Araneomorphae</taxon>
        <taxon>Entelegynae</taxon>
        <taxon>Araneoidea</taxon>
        <taxon>Nephilidae</taxon>
        <taxon>Trichonephila</taxon>
    </lineage>
</organism>
<evidence type="ECO:0000313" key="3">
    <source>
        <dbReference type="Proteomes" id="UP000887159"/>
    </source>
</evidence>
<dbReference type="PROSITE" id="PS50879">
    <property type="entry name" value="RNASE_H_1"/>
    <property type="match status" value="1"/>
</dbReference>
<dbReference type="InterPro" id="IPR036397">
    <property type="entry name" value="RNaseH_sf"/>
</dbReference>
<comment type="caution">
    <text evidence="2">The sequence shown here is derived from an EMBL/GenBank/DDBJ whole genome shotgun (WGS) entry which is preliminary data.</text>
</comment>
<protein>
    <recommendedName>
        <fullName evidence="1">RNase H type-1 domain-containing protein</fullName>
    </recommendedName>
</protein>
<dbReference type="AlphaFoldDB" id="A0A8X6SHM4"/>
<keyword evidence="3" id="KW-1185">Reference proteome</keyword>
<dbReference type="InterPro" id="IPR012337">
    <property type="entry name" value="RNaseH-like_sf"/>
</dbReference>